<evidence type="ECO:0000256" key="1">
    <source>
        <dbReference type="SAM" id="MobiDB-lite"/>
    </source>
</evidence>
<feature type="compositionally biased region" description="Basic and acidic residues" evidence="1">
    <location>
        <begin position="9"/>
        <end position="25"/>
    </location>
</feature>
<gene>
    <name evidence="2" type="ORF">C5167_034032</name>
</gene>
<dbReference type="AlphaFoldDB" id="A0A4Y7KG65"/>
<proteinExistence type="predicted"/>
<dbReference type="Gramene" id="RZC70885">
    <property type="protein sequence ID" value="RZC70885"/>
    <property type="gene ID" value="C5167_034032"/>
</dbReference>
<organism evidence="2 3">
    <name type="scientific">Papaver somniferum</name>
    <name type="common">Opium poppy</name>
    <dbReference type="NCBI Taxonomy" id="3469"/>
    <lineage>
        <taxon>Eukaryota</taxon>
        <taxon>Viridiplantae</taxon>
        <taxon>Streptophyta</taxon>
        <taxon>Embryophyta</taxon>
        <taxon>Tracheophyta</taxon>
        <taxon>Spermatophyta</taxon>
        <taxon>Magnoliopsida</taxon>
        <taxon>Ranunculales</taxon>
        <taxon>Papaveraceae</taxon>
        <taxon>Papaveroideae</taxon>
        <taxon>Papaver</taxon>
    </lineage>
</organism>
<evidence type="ECO:0000313" key="3">
    <source>
        <dbReference type="Proteomes" id="UP000316621"/>
    </source>
</evidence>
<dbReference type="EMBL" id="CM010721">
    <property type="protein sequence ID" value="RZC70885.1"/>
    <property type="molecule type" value="Genomic_DNA"/>
</dbReference>
<protein>
    <submittedName>
        <fullName evidence="2">Uncharacterized protein</fullName>
    </submittedName>
</protein>
<dbReference type="Proteomes" id="UP000316621">
    <property type="component" value="Chromosome 7"/>
</dbReference>
<keyword evidence="3" id="KW-1185">Reference proteome</keyword>
<accession>A0A4Y7KG65</accession>
<sequence>MATAAAHNHISDHHQQNHPIADKQKPSQPCNFIPPEFILDSNQIFTLPDQDQIRHQLICSFKFYLTQATTISAIPALTISANGSRQNHQLQSNISATLATATATSTHCSPIHPTRTMAASLPTLPNSVQPDTQSSSSLHNNCTSNTTLVPCPTSQALCLTAPPKLISCNIHPFHAFIQLSVPS</sequence>
<reference evidence="2 3" key="1">
    <citation type="journal article" date="2018" name="Science">
        <title>The opium poppy genome and morphinan production.</title>
        <authorList>
            <person name="Guo L."/>
            <person name="Winzer T."/>
            <person name="Yang X."/>
            <person name="Li Y."/>
            <person name="Ning Z."/>
            <person name="He Z."/>
            <person name="Teodor R."/>
            <person name="Lu Y."/>
            <person name="Bowser T.A."/>
            <person name="Graham I.A."/>
            <person name="Ye K."/>
        </authorList>
    </citation>
    <scope>NUCLEOTIDE SEQUENCE [LARGE SCALE GENOMIC DNA]</scope>
    <source>
        <strain evidence="3">cv. HN1</strain>
        <tissue evidence="2">Leaves</tissue>
    </source>
</reference>
<name>A0A4Y7KG65_PAPSO</name>
<feature type="region of interest" description="Disordered" evidence="1">
    <location>
        <begin position="1"/>
        <end position="27"/>
    </location>
</feature>
<evidence type="ECO:0000313" key="2">
    <source>
        <dbReference type="EMBL" id="RZC70885.1"/>
    </source>
</evidence>